<keyword evidence="2" id="KW-0862">Zinc</keyword>
<feature type="region of interest" description="Disordered" evidence="7">
    <location>
        <begin position="1"/>
        <end position="30"/>
    </location>
</feature>
<protein>
    <recommendedName>
        <fullName evidence="8">Zn(2)-C6 fungal-type domain-containing protein</fullName>
    </recommendedName>
</protein>
<dbReference type="InterPro" id="IPR051711">
    <property type="entry name" value="Stress_Response_Reg"/>
</dbReference>
<dbReference type="Proteomes" id="UP001448207">
    <property type="component" value="Unassembled WGS sequence"/>
</dbReference>
<sequence>MEQDSLHISGPPVKSRSTLKKRRSSITEATKKNKASQACSACRKRKVKCDGDQPCTRCQKTASECIFDYVKKTDPPKR</sequence>
<dbReference type="EMBL" id="JBCLYO010000002">
    <property type="protein sequence ID" value="KAL0092552.1"/>
    <property type="molecule type" value="Genomic_DNA"/>
</dbReference>
<keyword evidence="3" id="KW-0805">Transcription regulation</keyword>
<proteinExistence type="predicted"/>
<accession>A0ABR3B9C3</accession>
<evidence type="ECO:0000256" key="3">
    <source>
        <dbReference type="ARBA" id="ARBA00023015"/>
    </source>
</evidence>
<dbReference type="Pfam" id="PF00172">
    <property type="entry name" value="Zn_clus"/>
    <property type="match status" value="1"/>
</dbReference>
<dbReference type="CDD" id="cd00067">
    <property type="entry name" value="GAL4"/>
    <property type="match status" value="1"/>
</dbReference>
<comment type="subcellular location">
    <subcellularLocation>
        <location evidence="1">Nucleus</location>
    </subcellularLocation>
</comment>
<gene>
    <name evidence="9" type="ORF">J3Q64DRAFT_1719525</name>
</gene>
<dbReference type="PROSITE" id="PS50048">
    <property type="entry name" value="ZN2_CY6_FUNGAL_2"/>
    <property type="match status" value="1"/>
</dbReference>
<feature type="domain" description="Zn(2)-C6 fungal-type" evidence="8">
    <location>
        <begin position="38"/>
        <end position="67"/>
    </location>
</feature>
<dbReference type="Gene3D" id="4.10.240.10">
    <property type="entry name" value="Zn(2)-C6 fungal-type DNA-binding domain"/>
    <property type="match status" value="1"/>
</dbReference>
<dbReference type="SMART" id="SM00066">
    <property type="entry name" value="GAL4"/>
    <property type="match status" value="1"/>
</dbReference>
<evidence type="ECO:0000313" key="9">
    <source>
        <dbReference type="EMBL" id="KAL0092552.1"/>
    </source>
</evidence>
<dbReference type="InterPro" id="IPR001138">
    <property type="entry name" value="Zn2Cys6_DnaBD"/>
</dbReference>
<organism evidence="9 10">
    <name type="scientific">Phycomyces blakesleeanus</name>
    <dbReference type="NCBI Taxonomy" id="4837"/>
    <lineage>
        <taxon>Eukaryota</taxon>
        <taxon>Fungi</taxon>
        <taxon>Fungi incertae sedis</taxon>
        <taxon>Mucoromycota</taxon>
        <taxon>Mucoromycotina</taxon>
        <taxon>Mucoromycetes</taxon>
        <taxon>Mucorales</taxon>
        <taxon>Phycomycetaceae</taxon>
        <taxon>Phycomyces</taxon>
    </lineage>
</organism>
<dbReference type="SUPFAM" id="SSF57701">
    <property type="entry name" value="Zn2/Cys6 DNA-binding domain"/>
    <property type="match status" value="1"/>
</dbReference>
<dbReference type="PROSITE" id="PS00463">
    <property type="entry name" value="ZN2_CY6_FUNGAL_1"/>
    <property type="match status" value="1"/>
</dbReference>
<keyword evidence="5" id="KW-0804">Transcription</keyword>
<evidence type="ECO:0000256" key="6">
    <source>
        <dbReference type="ARBA" id="ARBA00023242"/>
    </source>
</evidence>
<evidence type="ECO:0000256" key="1">
    <source>
        <dbReference type="ARBA" id="ARBA00004123"/>
    </source>
</evidence>
<dbReference type="InterPro" id="IPR036864">
    <property type="entry name" value="Zn2-C6_fun-type_DNA-bd_sf"/>
</dbReference>
<keyword evidence="6" id="KW-0539">Nucleus</keyword>
<reference evidence="9 10" key="1">
    <citation type="submission" date="2024-04" db="EMBL/GenBank/DDBJ databases">
        <title>Symmetric and asymmetric DNA N6-adenine methylation regulates different biological responses in Mucorales.</title>
        <authorList>
            <consortium name="Lawrence Berkeley National Laboratory"/>
            <person name="Lax C."/>
            <person name="Mondo S.J."/>
            <person name="Osorio-Concepcion M."/>
            <person name="Muszewska A."/>
            <person name="Corrochano-Luque M."/>
            <person name="Gutierrez G."/>
            <person name="Riley R."/>
            <person name="Lipzen A."/>
            <person name="Guo J."/>
            <person name="Hundley H."/>
            <person name="Amirebrahimi M."/>
            <person name="Ng V."/>
            <person name="Lorenzo-Gutierrez D."/>
            <person name="Binder U."/>
            <person name="Yang J."/>
            <person name="Song Y."/>
            <person name="Canovas D."/>
            <person name="Navarro E."/>
            <person name="Freitag M."/>
            <person name="Gabaldon T."/>
            <person name="Grigoriev I.V."/>
            <person name="Corrochano L.M."/>
            <person name="Nicolas F.E."/>
            <person name="Garre V."/>
        </authorList>
    </citation>
    <scope>NUCLEOTIDE SEQUENCE [LARGE SCALE GENOMIC DNA]</scope>
    <source>
        <strain evidence="9 10">L51</strain>
    </source>
</reference>
<name>A0ABR3B9C3_PHYBL</name>
<dbReference type="PANTHER" id="PTHR47540:SF1">
    <property type="entry name" value="ACTIVATOR OF STRESS GENES 1-RELATED"/>
    <property type="match status" value="1"/>
</dbReference>
<evidence type="ECO:0000256" key="4">
    <source>
        <dbReference type="ARBA" id="ARBA00023125"/>
    </source>
</evidence>
<evidence type="ECO:0000256" key="7">
    <source>
        <dbReference type="SAM" id="MobiDB-lite"/>
    </source>
</evidence>
<keyword evidence="10" id="KW-1185">Reference proteome</keyword>
<evidence type="ECO:0000313" key="10">
    <source>
        <dbReference type="Proteomes" id="UP001448207"/>
    </source>
</evidence>
<keyword evidence="4" id="KW-0238">DNA-binding</keyword>
<dbReference type="PANTHER" id="PTHR47540">
    <property type="entry name" value="THIAMINE REPRESSIBLE GENES REGULATORY PROTEIN THI5"/>
    <property type="match status" value="1"/>
</dbReference>
<evidence type="ECO:0000259" key="8">
    <source>
        <dbReference type="PROSITE" id="PS50048"/>
    </source>
</evidence>
<evidence type="ECO:0000256" key="5">
    <source>
        <dbReference type="ARBA" id="ARBA00023163"/>
    </source>
</evidence>
<evidence type="ECO:0000256" key="2">
    <source>
        <dbReference type="ARBA" id="ARBA00022833"/>
    </source>
</evidence>
<comment type="caution">
    <text evidence="9">The sequence shown here is derived from an EMBL/GenBank/DDBJ whole genome shotgun (WGS) entry which is preliminary data.</text>
</comment>